<organism evidence="3 4">
    <name type="scientific">Pseudomaricurvus hydrocarbonicus</name>
    <dbReference type="NCBI Taxonomy" id="1470433"/>
    <lineage>
        <taxon>Bacteria</taxon>
        <taxon>Pseudomonadati</taxon>
        <taxon>Pseudomonadota</taxon>
        <taxon>Gammaproteobacteria</taxon>
        <taxon>Cellvibrionales</taxon>
        <taxon>Cellvibrionaceae</taxon>
        <taxon>Pseudomaricurvus</taxon>
    </lineage>
</organism>
<keyword evidence="3" id="KW-0456">Lyase</keyword>
<sequence length="264" mass="28566">MDFDTIEYTVRDAVATICLNRPERMNSFNVAMHNELRVALLEVKKNPKLRCLVLTSNGKAFSAGQDLHDRYELVNSGNKPELGVSLQQYYNPLVETLRTLPIPVIAAVNGLAAGAGVGVALACDIVLAAKSAKFVFAFAKVGLVPDSGCSWSLVNTVGLARARALVMLGSTVTAMEASDMGMIWRCVDDEELDKAIEATTQQLINNPALGLDLSKRALNSVATESFARQLEHEAQLQTLAGQADDYAEAVRAFVEKRPPNYTGH</sequence>
<dbReference type="InterPro" id="IPR029045">
    <property type="entry name" value="ClpP/crotonase-like_dom_sf"/>
</dbReference>
<dbReference type="Gene3D" id="1.10.12.10">
    <property type="entry name" value="Lyase 2-enoyl-coa Hydratase, Chain A, domain 2"/>
    <property type="match status" value="1"/>
</dbReference>
<dbReference type="InterPro" id="IPR001753">
    <property type="entry name" value="Enoyl-CoA_hydra/iso"/>
</dbReference>
<dbReference type="CDD" id="cd06558">
    <property type="entry name" value="crotonase-like"/>
    <property type="match status" value="1"/>
</dbReference>
<dbReference type="GO" id="GO:0004300">
    <property type="term" value="F:enoyl-CoA hydratase activity"/>
    <property type="evidence" value="ECO:0007669"/>
    <property type="project" value="UniProtKB-EC"/>
</dbReference>
<keyword evidence="3" id="KW-0413">Isomerase</keyword>
<protein>
    <submittedName>
        <fullName evidence="3">2-(1,2-epoxy-1,2-dihydrophenyl)acetyl-CoA isomerase</fullName>
        <ecNumber evidence="3">4.2.1.17</ecNumber>
    </submittedName>
</protein>
<accession>A0A9E5JST4</accession>
<comment type="similarity">
    <text evidence="1 2">Belongs to the enoyl-CoA hydratase/isomerase family.</text>
</comment>
<gene>
    <name evidence="3" type="ORF">G8770_11330</name>
</gene>
<dbReference type="PANTHER" id="PTHR43459:SF1">
    <property type="entry name" value="EG:BACN32G11.4 PROTEIN"/>
    <property type="match status" value="1"/>
</dbReference>
<dbReference type="EC" id="4.2.1.17" evidence="3"/>
<comment type="caution">
    <text evidence="3">The sequence shown here is derived from an EMBL/GenBank/DDBJ whole genome shotgun (WGS) entry which is preliminary data.</text>
</comment>
<evidence type="ECO:0000313" key="3">
    <source>
        <dbReference type="EMBL" id="NHO66138.1"/>
    </source>
</evidence>
<dbReference type="InterPro" id="IPR018376">
    <property type="entry name" value="Enoyl-CoA_hyd/isom_CS"/>
</dbReference>
<dbReference type="EMBL" id="JAAONZ010000007">
    <property type="protein sequence ID" value="NHO66138.1"/>
    <property type="molecule type" value="Genomic_DNA"/>
</dbReference>
<dbReference type="SUPFAM" id="SSF52096">
    <property type="entry name" value="ClpP/crotonase"/>
    <property type="match status" value="1"/>
</dbReference>
<dbReference type="AlphaFoldDB" id="A0A9E5JST4"/>
<name>A0A9E5JST4_9GAMM</name>
<dbReference type="PROSITE" id="PS00166">
    <property type="entry name" value="ENOYL_COA_HYDRATASE"/>
    <property type="match status" value="1"/>
</dbReference>
<keyword evidence="4" id="KW-1185">Reference proteome</keyword>
<evidence type="ECO:0000313" key="4">
    <source>
        <dbReference type="Proteomes" id="UP000787472"/>
    </source>
</evidence>
<dbReference type="PANTHER" id="PTHR43459">
    <property type="entry name" value="ENOYL-COA HYDRATASE"/>
    <property type="match status" value="1"/>
</dbReference>
<dbReference type="RefSeq" id="WP_167186404.1">
    <property type="nucleotide sequence ID" value="NZ_JAAONZ010000007.1"/>
</dbReference>
<dbReference type="GO" id="GO:0016853">
    <property type="term" value="F:isomerase activity"/>
    <property type="evidence" value="ECO:0007669"/>
    <property type="project" value="UniProtKB-KW"/>
</dbReference>
<evidence type="ECO:0000256" key="2">
    <source>
        <dbReference type="RuleBase" id="RU003707"/>
    </source>
</evidence>
<reference evidence="3" key="1">
    <citation type="submission" date="2020-03" db="EMBL/GenBank/DDBJ databases">
        <authorList>
            <person name="Guo F."/>
        </authorList>
    </citation>
    <scope>NUCLEOTIDE SEQUENCE</scope>
    <source>
        <strain evidence="3">JCM 30134</strain>
    </source>
</reference>
<dbReference type="Proteomes" id="UP000787472">
    <property type="component" value="Unassembled WGS sequence"/>
</dbReference>
<dbReference type="InterPro" id="IPR014748">
    <property type="entry name" value="Enoyl-CoA_hydra_C"/>
</dbReference>
<proteinExistence type="inferred from homology"/>
<dbReference type="Pfam" id="PF00378">
    <property type="entry name" value="ECH_1"/>
    <property type="match status" value="1"/>
</dbReference>
<dbReference type="Gene3D" id="3.90.226.10">
    <property type="entry name" value="2-enoyl-CoA Hydratase, Chain A, domain 1"/>
    <property type="match status" value="1"/>
</dbReference>
<evidence type="ECO:0000256" key="1">
    <source>
        <dbReference type="ARBA" id="ARBA00005254"/>
    </source>
</evidence>